<dbReference type="Gene3D" id="3.40.50.150">
    <property type="entry name" value="Vaccinia Virus protein VP39"/>
    <property type="match status" value="1"/>
</dbReference>
<evidence type="ECO:0000256" key="1">
    <source>
        <dbReference type="ARBA" id="ARBA00009775"/>
    </source>
</evidence>
<dbReference type="Pfam" id="PF02475">
    <property type="entry name" value="TRM5-TYW2_MTfase"/>
    <property type="match status" value="1"/>
</dbReference>
<dbReference type="InParanoid" id="W7XD08"/>
<evidence type="ECO:0000256" key="2">
    <source>
        <dbReference type="ARBA" id="ARBA00022490"/>
    </source>
</evidence>
<dbReference type="KEGG" id="tet:TTHERM_000684820"/>
<dbReference type="GO" id="GO:0070901">
    <property type="term" value="P:mitochondrial tRNA methylation"/>
    <property type="evidence" value="ECO:0007669"/>
    <property type="project" value="UniProtKB-ARBA"/>
</dbReference>
<dbReference type="InterPro" id="IPR030382">
    <property type="entry name" value="MeTrfase_TRM5/TYW2"/>
</dbReference>
<dbReference type="GO" id="GO:0005759">
    <property type="term" value="C:mitochondrial matrix"/>
    <property type="evidence" value="ECO:0007669"/>
    <property type="project" value="UniProtKB-SubCell"/>
</dbReference>
<dbReference type="FunFam" id="3.30.300.110:FF:000001">
    <property type="entry name" value="tRNA (guanine(37)-N1)-methyltransferase"/>
    <property type="match status" value="1"/>
</dbReference>
<feature type="binding site" evidence="10">
    <location>
        <position position="214"/>
    </location>
    <ligand>
        <name>S-adenosyl-L-methionine</name>
        <dbReference type="ChEBI" id="CHEBI:59789"/>
    </ligand>
</feature>
<dbReference type="Proteomes" id="UP000009168">
    <property type="component" value="Unassembled WGS sequence"/>
</dbReference>
<comment type="function">
    <text evidence="10">Specifically methylates the N1 position of guanosine-37 in various cytoplasmic and mitochondrial tRNAs. Methylation is not dependent on the nature of the nucleoside 5' of the target nucleoside. This is the first step in the biosynthesis of wybutosine (yW), a modified base adjacent to the anticodon of tRNAs and required for accurate decoding.</text>
</comment>
<feature type="binding site" evidence="10">
    <location>
        <begin position="280"/>
        <end position="281"/>
    </location>
    <ligand>
        <name>S-adenosyl-L-methionine</name>
        <dbReference type="ChEBI" id="CHEBI:59789"/>
    </ligand>
</feature>
<evidence type="ECO:0000313" key="12">
    <source>
        <dbReference type="EMBL" id="EWS71696.1"/>
    </source>
</evidence>
<comment type="similarity">
    <text evidence="1">Belongs to the class I-like SAM-binding methyltransferase superfamily. TRM5/TYW2 family.</text>
</comment>
<comment type="subcellular location">
    <subcellularLocation>
        <location evidence="10">Mitochondrion matrix</location>
    </subcellularLocation>
    <subcellularLocation>
        <location evidence="10">Nucleus</location>
    </subcellularLocation>
    <subcellularLocation>
        <location evidence="10">Cytoplasm</location>
    </subcellularLocation>
    <text evidence="10">Predominantly in the mitochondria and in the nucleus.</text>
</comment>
<keyword evidence="2 10" id="KW-0963">Cytoplasm</keyword>
<evidence type="ECO:0000256" key="5">
    <source>
        <dbReference type="ARBA" id="ARBA00022691"/>
    </source>
</evidence>
<dbReference type="InterPro" id="IPR029063">
    <property type="entry name" value="SAM-dependent_MTases_sf"/>
</dbReference>
<accession>W7XD08</accession>
<dbReference type="PROSITE" id="PS51684">
    <property type="entry name" value="SAM_MT_TRM5_TYW2"/>
    <property type="match status" value="1"/>
</dbReference>
<keyword evidence="5 10" id="KW-0949">S-adenosyl-L-methionine</keyword>
<dbReference type="GeneID" id="24440196"/>
<dbReference type="SUPFAM" id="SSF53335">
    <property type="entry name" value="S-adenosyl-L-methionine-dependent methyltransferases"/>
    <property type="match status" value="1"/>
</dbReference>
<dbReference type="InterPro" id="IPR025792">
    <property type="entry name" value="tRNA_Gua_MeTrfase_euk"/>
</dbReference>
<keyword evidence="6 10" id="KW-0819">tRNA processing</keyword>
<gene>
    <name evidence="12" type="ORF">TTHERM_000684820</name>
</gene>
<keyword evidence="7 10" id="KW-0496">Mitochondrion</keyword>
<dbReference type="HAMAP" id="MF_03152">
    <property type="entry name" value="TRM5"/>
    <property type="match status" value="1"/>
</dbReference>
<proteinExistence type="inferred from homology"/>
<dbReference type="PANTHER" id="PTHR23245">
    <property type="entry name" value="TRNA METHYLTRANSFERASE"/>
    <property type="match status" value="1"/>
</dbReference>
<dbReference type="PANTHER" id="PTHR23245:SF43">
    <property type="entry name" value="TRNA (GUANINE(37)-N1)-METHYLTRANSFERASE 2"/>
    <property type="match status" value="1"/>
</dbReference>
<dbReference type="InterPro" id="IPR056743">
    <property type="entry name" value="TRM5-TYW2-like_MTfase"/>
</dbReference>
<keyword evidence="4 10" id="KW-0808">Transferase</keyword>
<comment type="catalytic activity">
    <reaction evidence="9 10">
        <text>guanosine(37) in tRNA + S-adenosyl-L-methionine = N(1)-methylguanosine(37) in tRNA + S-adenosyl-L-homocysteine + H(+)</text>
        <dbReference type="Rhea" id="RHEA:36899"/>
        <dbReference type="Rhea" id="RHEA-COMP:10145"/>
        <dbReference type="Rhea" id="RHEA-COMP:10147"/>
        <dbReference type="ChEBI" id="CHEBI:15378"/>
        <dbReference type="ChEBI" id="CHEBI:57856"/>
        <dbReference type="ChEBI" id="CHEBI:59789"/>
        <dbReference type="ChEBI" id="CHEBI:73542"/>
        <dbReference type="ChEBI" id="CHEBI:74269"/>
        <dbReference type="EC" id="2.1.1.228"/>
    </reaction>
</comment>
<evidence type="ECO:0000256" key="7">
    <source>
        <dbReference type="ARBA" id="ARBA00023128"/>
    </source>
</evidence>
<dbReference type="AlphaFoldDB" id="W7XD08"/>
<organism evidence="12 13">
    <name type="scientific">Tetrahymena thermophila (strain SB210)</name>
    <dbReference type="NCBI Taxonomy" id="312017"/>
    <lineage>
        <taxon>Eukaryota</taxon>
        <taxon>Sar</taxon>
        <taxon>Alveolata</taxon>
        <taxon>Ciliophora</taxon>
        <taxon>Intramacronucleata</taxon>
        <taxon>Oligohymenophorea</taxon>
        <taxon>Hymenostomatida</taxon>
        <taxon>Tetrahymenina</taxon>
        <taxon>Tetrahymenidae</taxon>
        <taxon>Tetrahymena</taxon>
    </lineage>
</organism>
<dbReference type="GO" id="GO:0052906">
    <property type="term" value="F:tRNA (guanine(37)-N1)-methyltransferase activity"/>
    <property type="evidence" value="ECO:0007669"/>
    <property type="project" value="UniProtKB-UniRule"/>
</dbReference>
<evidence type="ECO:0000256" key="9">
    <source>
        <dbReference type="ARBA" id="ARBA00047783"/>
    </source>
</evidence>
<reference evidence="13" key="1">
    <citation type="journal article" date="2006" name="PLoS Biol.">
        <title>Macronuclear genome sequence of the ciliate Tetrahymena thermophila, a model eukaryote.</title>
        <authorList>
            <person name="Eisen J.A."/>
            <person name="Coyne R.S."/>
            <person name="Wu M."/>
            <person name="Wu D."/>
            <person name="Thiagarajan M."/>
            <person name="Wortman J.R."/>
            <person name="Badger J.H."/>
            <person name="Ren Q."/>
            <person name="Amedeo P."/>
            <person name="Jones K.M."/>
            <person name="Tallon L.J."/>
            <person name="Delcher A.L."/>
            <person name="Salzberg S.L."/>
            <person name="Silva J.C."/>
            <person name="Haas B.J."/>
            <person name="Majoros W.H."/>
            <person name="Farzad M."/>
            <person name="Carlton J.M."/>
            <person name="Smith R.K. Jr."/>
            <person name="Garg J."/>
            <person name="Pearlman R.E."/>
            <person name="Karrer K.M."/>
            <person name="Sun L."/>
            <person name="Manning G."/>
            <person name="Elde N.C."/>
            <person name="Turkewitz A.P."/>
            <person name="Asai D.J."/>
            <person name="Wilkes D.E."/>
            <person name="Wang Y."/>
            <person name="Cai H."/>
            <person name="Collins K."/>
            <person name="Stewart B.A."/>
            <person name="Lee S.R."/>
            <person name="Wilamowska K."/>
            <person name="Weinberg Z."/>
            <person name="Ruzzo W.L."/>
            <person name="Wloga D."/>
            <person name="Gaertig J."/>
            <person name="Frankel J."/>
            <person name="Tsao C.-C."/>
            <person name="Gorovsky M.A."/>
            <person name="Keeling P.J."/>
            <person name="Waller R.F."/>
            <person name="Patron N.J."/>
            <person name="Cherry J.M."/>
            <person name="Stover N.A."/>
            <person name="Krieger C.J."/>
            <person name="del Toro C."/>
            <person name="Ryder H.F."/>
            <person name="Williamson S.C."/>
            <person name="Barbeau R.A."/>
            <person name="Hamilton E.P."/>
            <person name="Orias E."/>
        </authorList>
    </citation>
    <scope>NUCLEOTIDE SEQUENCE [LARGE SCALE GENOMIC DNA]</scope>
    <source>
        <strain evidence="13">SB210</strain>
    </source>
</reference>
<dbReference type="GO" id="GO:0005634">
    <property type="term" value="C:nucleus"/>
    <property type="evidence" value="ECO:0007669"/>
    <property type="project" value="UniProtKB-SubCell"/>
</dbReference>
<dbReference type="Gene3D" id="3.30.300.110">
    <property type="entry name" value="Met-10+ protein-like domains"/>
    <property type="match status" value="1"/>
</dbReference>
<dbReference type="InterPro" id="IPR056744">
    <property type="entry name" value="TRM5/TYW2-like_N"/>
</dbReference>
<evidence type="ECO:0000259" key="11">
    <source>
        <dbReference type="PROSITE" id="PS51684"/>
    </source>
</evidence>
<sequence>MIPEHLVKEDYNKVIKVSALKVENKQINEVMNGVKDQFLDIQNVKRIVPFKNEKGVDNNLKLILLQECLKKDSFDSKWPEALKKKVQDFGLEIVDYEVNIGFDNIPVNEILEKIIPAEIGVPTGYETVGHIAHFNLKPQQYPYKHLIGQVIIEKFKNIKTVVNKLDKLHNVYRTPELEIMAGENKLETEHKEDKCIFKLDFEKVYFCSRLQTERDRVLKLIKPNETVLDLFCGVGPLAIRAAKMGCKVICNDLNPHCYDYLLINREKNNVEDKTLCFNNDARKVVDILVSKEEYKKYPSEFHHFDHVYMNLPVDNIEFCDVFQGLLKKGSPEVWNENNLPMIHATGFVSGEEEDECKQLIEERAKQILPHFKKEHIEHFNIIKNVTATKKMFCISFKLSVEDANDEPSKGYTYVTPEREAESYPIVKDFGKNATKKIKKD</sequence>
<evidence type="ECO:0000256" key="6">
    <source>
        <dbReference type="ARBA" id="ARBA00022694"/>
    </source>
</evidence>
<feature type="binding site" evidence="10">
    <location>
        <position position="310"/>
    </location>
    <ligand>
        <name>S-adenosyl-L-methionine</name>
        <dbReference type="ChEBI" id="CHEBI:59789"/>
    </ligand>
</feature>
<keyword evidence="3 10" id="KW-0489">Methyltransferase</keyword>
<dbReference type="EMBL" id="GG662435">
    <property type="protein sequence ID" value="EWS71696.1"/>
    <property type="molecule type" value="Genomic_DNA"/>
</dbReference>
<evidence type="ECO:0000313" key="13">
    <source>
        <dbReference type="Proteomes" id="UP000009168"/>
    </source>
</evidence>
<evidence type="ECO:0000256" key="8">
    <source>
        <dbReference type="ARBA" id="ARBA00023242"/>
    </source>
</evidence>
<name>W7XD08_TETTS</name>
<evidence type="ECO:0000256" key="4">
    <source>
        <dbReference type="ARBA" id="ARBA00022679"/>
    </source>
</evidence>
<dbReference type="CDD" id="cd02440">
    <property type="entry name" value="AdoMet_MTases"/>
    <property type="match status" value="1"/>
</dbReference>
<keyword evidence="8 10" id="KW-0539">Nucleus</keyword>
<feature type="binding site" evidence="10">
    <location>
        <begin position="252"/>
        <end position="253"/>
    </location>
    <ligand>
        <name>S-adenosyl-L-methionine</name>
        <dbReference type="ChEBI" id="CHEBI:59789"/>
    </ligand>
</feature>
<dbReference type="RefSeq" id="XP_012655768.1">
    <property type="nucleotide sequence ID" value="XM_012800314.1"/>
</dbReference>
<dbReference type="EC" id="2.1.1.228" evidence="10"/>
<comment type="similarity">
    <text evidence="10">Belongs to the TRM5 / TYW2 family.</text>
</comment>
<feature type="domain" description="SAM-dependent methyltransferase TRM5/TYW2-type" evidence="11">
    <location>
        <begin position="125"/>
        <end position="400"/>
    </location>
</feature>
<comment type="subunit">
    <text evidence="10">Monomer.</text>
</comment>
<evidence type="ECO:0000256" key="10">
    <source>
        <dbReference type="HAMAP-Rule" id="MF_03152"/>
    </source>
</evidence>
<protein>
    <recommendedName>
        <fullName evidence="10">tRNA (guanine(37)-N1)-methyltransferase</fullName>
        <ecNumber evidence="10">2.1.1.228</ecNumber>
    </recommendedName>
    <alternativeName>
        <fullName evidence="10">M1G-methyltransferase</fullName>
    </alternativeName>
    <alternativeName>
        <fullName evidence="10">tRNA [GM37] methyltransferase</fullName>
    </alternativeName>
    <alternativeName>
        <fullName evidence="10">tRNA methyltransferase 5 homolog</fullName>
    </alternativeName>
</protein>
<evidence type="ECO:0000256" key="3">
    <source>
        <dbReference type="ARBA" id="ARBA00022603"/>
    </source>
</evidence>
<dbReference type="Pfam" id="PF25133">
    <property type="entry name" value="TYW2_N_2"/>
    <property type="match status" value="1"/>
</dbReference>
<dbReference type="GO" id="GO:0002939">
    <property type="term" value="P:tRNA N1-guanine methylation"/>
    <property type="evidence" value="ECO:0007669"/>
    <property type="project" value="TreeGrafter"/>
</dbReference>
<dbReference type="OrthoDB" id="408788at2759"/>
<keyword evidence="13" id="KW-1185">Reference proteome</keyword>
<dbReference type="STRING" id="312017.W7XD08"/>